<feature type="compositionally biased region" description="Basic and acidic residues" evidence="1">
    <location>
        <begin position="141"/>
        <end position="151"/>
    </location>
</feature>
<dbReference type="EMBL" id="JAULSN010000001">
    <property type="protein sequence ID" value="KAK3383405.1"/>
    <property type="molecule type" value="Genomic_DNA"/>
</dbReference>
<feature type="compositionally biased region" description="Polar residues" evidence="1">
    <location>
        <begin position="157"/>
        <end position="173"/>
    </location>
</feature>
<comment type="caution">
    <text evidence="2">The sequence shown here is derived from an EMBL/GenBank/DDBJ whole genome shotgun (WGS) entry which is preliminary data.</text>
</comment>
<accession>A0AAE0NL27</accession>
<reference evidence="2" key="1">
    <citation type="journal article" date="2023" name="Mol. Phylogenet. Evol.">
        <title>Genome-scale phylogeny and comparative genomics of the fungal order Sordariales.</title>
        <authorList>
            <person name="Hensen N."/>
            <person name="Bonometti L."/>
            <person name="Westerberg I."/>
            <person name="Brannstrom I.O."/>
            <person name="Guillou S."/>
            <person name="Cros-Aarteil S."/>
            <person name="Calhoun S."/>
            <person name="Haridas S."/>
            <person name="Kuo A."/>
            <person name="Mondo S."/>
            <person name="Pangilinan J."/>
            <person name="Riley R."/>
            <person name="LaButti K."/>
            <person name="Andreopoulos B."/>
            <person name="Lipzen A."/>
            <person name="Chen C."/>
            <person name="Yan M."/>
            <person name="Daum C."/>
            <person name="Ng V."/>
            <person name="Clum A."/>
            <person name="Steindorff A."/>
            <person name="Ohm R.A."/>
            <person name="Martin F."/>
            <person name="Silar P."/>
            <person name="Natvig D.O."/>
            <person name="Lalanne C."/>
            <person name="Gautier V."/>
            <person name="Ament-Velasquez S.L."/>
            <person name="Kruys A."/>
            <person name="Hutchinson M.I."/>
            <person name="Powell A.J."/>
            <person name="Barry K."/>
            <person name="Miller A.N."/>
            <person name="Grigoriev I.V."/>
            <person name="Debuchy R."/>
            <person name="Gladieux P."/>
            <person name="Hiltunen Thoren M."/>
            <person name="Johannesson H."/>
        </authorList>
    </citation>
    <scope>NUCLEOTIDE SEQUENCE</scope>
    <source>
        <strain evidence="2">CBS 958.72</strain>
    </source>
</reference>
<feature type="compositionally biased region" description="Polar residues" evidence="1">
    <location>
        <begin position="68"/>
        <end position="77"/>
    </location>
</feature>
<proteinExistence type="predicted"/>
<feature type="compositionally biased region" description="Low complexity" evidence="1">
    <location>
        <begin position="115"/>
        <end position="128"/>
    </location>
</feature>
<protein>
    <submittedName>
        <fullName evidence="2">Uncharacterized protein</fullName>
    </submittedName>
</protein>
<dbReference type="AlphaFoldDB" id="A0AAE0NL27"/>
<evidence type="ECO:0000313" key="3">
    <source>
        <dbReference type="Proteomes" id="UP001287356"/>
    </source>
</evidence>
<evidence type="ECO:0000256" key="1">
    <source>
        <dbReference type="SAM" id="MobiDB-lite"/>
    </source>
</evidence>
<organism evidence="2 3">
    <name type="scientific">Lasiosphaeria ovina</name>
    <dbReference type="NCBI Taxonomy" id="92902"/>
    <lineage>
        <taxon>Eukaryota</taxon>
        <taxon>Fungi</taxon>
        <taxon>Dikarya</taxon>
        <taxon>Ascomycota</taxon>
        <taxon>Pezizomycotina</taxon>
        <taxon>Sordariomycetes</taxon>
        <taxon>Sordariomycetidae</taxon>
        <taxon>Sordariales</taxon>
        <taxon>Lasiosphaeriaceae</taxon>
        <taxon>Lasiosphaeria</taxon>
    </lineage>
</organism>
<sequence>MGSRRWARRRRTATPGPSLTAHLPYLTYVPSLLVLSVHHVGTCVHIQYMTCCVRLGMQPSPRSDNRKTASQSATWTSARLRGNSIRTDRPKTPEQVRKEEEKANARKEGRNLHPTTTTTTTSSSSSSSVSLHMPAIAAKQPEMRAGQDRAVRPSAGNRETSFFSTTAQPSTEPARQARRQTDR</sequence>
<reference evidence="2" key="2">
    <citation type="submission" date="2023-06" db="EMBL/GenBank/DDBJ databases">
        <authorList>
            <consortium name="Lawrence Berkeley National Laboratory"/>
            <person name="Haridas S."/>
            <person name="Hensen N."/>
            <person name="Bonometti L."/>
            <person name="Westerberg I."/>
            <person name="Brannstrom I.O."/>
            <person name="Guillou S."/>
            <person name="Cros-Aarteil S."/>
            <person name="Calhoun S."/>
            <person name="Kuo A."/>
            <person name="Mondo S."/>
            <person name="Pangilinan J."/>
            <person name="Riley R."/>
            <person name="Labutti K."/>
            <person name="Andreopoulos B."/>
            <person name="Lipzen A."/>
            <person name="Chen C."/>
            <person name="Yanf M."/>
            <person name="Daum C."/>
            <person name="Ng V."/>
            <person name="Clum A."/>
            <person name="Steindorff A."/>
            <person name="Ohm R."/>
            <person name="Martin F."/>
            <person name="Silar P."/>
            <person name="Natvig D."/>
            <person name="Lalanne C."/>
            <person name="Gautier V."/>
            <person name="Ament-Velasquez S.L."/>
            <person name="Kruys A."/>
            <person name="Hutchinson M.I."/>
            <person name="Powell A.J."/>
            <person name="Barry K."/>
            <person name="Miller A.N."/>
            <person name="Grigoriev I.V."/>
            <person name="Debuchy R."/>
            <person name="Gladieux P."/>
            <person name="Thoren M.H."/>
            <person name="Johannesson H."/>
        </authorList>
    </citation>
    <scope>NUCLEOTIDE SEQUENCE</scope>
    <source>
        <strain evidence="2">CBS 958.72</strain>
    </source>
</reference>
<gene>
    <name evidence="2" type="ORF">B0T24DRAFT_47543</name>
</gene>
<evidence type="ECO:0000313" key="2">
    <source>
        <dbReference type="EMBL" id="KAK3383405.1"/>
    </source>
</evidence>
<feature type="region of interest" description="Disordered" evidence="1">
    <location>
        <begin position="59"/>
        <end position="183"/>
    </location>
</feature>
<dbReference type="Proteomes" id="UP001287356">
    <property type="component" value="Unassembled WGS sequence"/>
</dbReference>
<name>A0AAE0NL27_9PEZI</name>
<keyword evidence="3" id="KW-1185">Reference proteome</keyword>
<feature type="compositionally biased region" description="Basic and acidic residues" evidence="1">
    <location>
        <begin position="86"/>
        <end position="111"/>
    </location>
</feature>